<dbReference type="Proteomes" id="UP000464314">
    <property type="component" value="Chromosome"/>
</dbReference>
<evidence type="ECO:0000256" key="2">
    <source>
        <dbReference type="ARBA" id="ARBA00022908"/>
    </source>
</evidence>
<dbReference type="InterPro" id="IPR011010">
    <property type="entry name" value="DNA_brk_join_enz"/>
</dbReference>
<name>A0A6P1TQE7_9FIRM</name>
<keyword evidence="3" id="KW-0238">DNA-binding</keyword>
<evidence type="ECO:0000256" key="3">
    <source>
        <dbReference type="ARBA" id="ARBA00023125"/>
    </source>
</evidence>
<evidence type="ECO:0000256" key="1">
    <source>
        <dbReference type="ARBA" id="ARBA00008857"/>
    </source>
</evidence>
<comment type="similarity">
    <text evidence="1">Belongs to the 'phage' integrase family.</text>
</comment>
<gene>
    <name evidence="6" type="ORF">Ana3638_15375</name>
</gene>
<keyword evidence="7" id="KW-1185">Reference proteome</keyword>
<protein>
    <submittedName>
        <fullName evidence="6">Tyrosine-type recombinase/integrase</fullName>
    </submittedName>
</protein>
<keyword evidence="2" id="KW-0229">DNA integration</keyword>
<evidence type="ECO:0000259" key="5">
    <source>
        <dbReference type="PROSITE" id="PS51898"/>
    </source>
</evidence>
<dbReference type="GO" id="GO:0006310">
    <property type="term" value="P:DNA recombination"/>
    <property type="evidence" value="ECO:0007669"/>
    <property type="project" value="UniProtKB-KW"/>
</dbReference>
<proteinExistence type="inferred from homology"/>
<evidence type="ECO:0000313" key="7">
    <source>
        <dbReference type="Proteomes" id="UP000464314"/>
    </source>
</evidence>
<dbReference type="PROSITE" id="PS51898">
    <property type="entry name" value="TYR_RECOMBINASE"/>
    <property type="match status" value="1"/>
</dbReference>
<reference evidence="6 7" key="1">
    <citation type="submission" date="2020-01" db="EMBL/GenBank/DDBJ databases">
        <title>Genome analysis of Anaerocolumna sp. CBA3638.</title>
        <authorList>
            <person name="Kim J."/>
            <person name="Roh S.W."/>
        </authorList>
    </citation>
    <scope>NUCLEOTIDE SEQUENCE [LARGE SCALE GENOMIC DNA]</scope>
    <source>
        <strain evidence="6 7">CBA3638</strain>
    </source>
</reference>
<dbReference type="InterPro" id="IPR050808">
    <property type="entry name" value="Phage_Integrase"/>
</dbReference>
<dbReference type="AlphaFoldDB" id="A0A6P1TQE7"/>
<dbReference type="Gene3D" id="1.10.443.10">
    <property type="entry name" value="Intergrase catalytic core"/>
    <property type="match status" value="1"/>
</dbReference>
<keyword evidence="4" id="KW-0233">DNA recombination</keyword>
<dbReference type="Gene3D" id="1.10.150.130">
    <property type="match status" value="1"/>
</dbReference>
<dbReference type="PANTHER" id="PTHR30629:SF2">
    <property type="entry name" value="PROPHAGE INTEGRASE INTS-RELATED"/>
    <property type="match status" value="1"/>
</dbReference>
<dbReference type="InterPro" id="IPR002104">
    <property type="entry name" value="Integrase_catalytic"/>
</dbReference>
<dbReference type="GO" id="GO:0003677">
    <property type="term" value="F:DNA binding"/>
    <property type="evidence" value="ECO:0007669"/>
    <property type="project" value="UniProtKB-KW"/>
</dbReference>
<accession>A0A6P1TQE7</accession>
<feature type="domain" description="Tyr recombinase" evidence="5">
    <location>
        <begin position="66"/>
        <end position="150"/>
    </location>
</feature>
<dbReference type="Pfam" id="PF00589">
    <property type="entry name" value="Phage_integrase"/>
    <property type="match status" value="1"/>
</dbReference>
<dbReference type="SUPFAM" id="SSF56349">
    <property type="entry name" value="DNA breaking-rejoining enzymes"/>
    <property type="match status" value="1"/>
</dbReference>
<dbReference type="EMBL" id="CP048000">
    <property type="protein sequence ID" value="QHQ61996.1"/>
    <property type="molecule type" value="Genomic_DNA"/>
</dbReference>
<dbReference type="PANTHER" id="PTHR30629">
    <property type="entry name" value="PROPHAGE INTEGRASE"/>
    <property type="match status" value="1"/>
</dbReference>
<dbReference type="InterPro" id="IPR013762">
    <property type="entry name" value="Integrase-like_cat_sf"/>
</dbReference>
<dbReference type="KEGG" id="anr:Ana3638_15375"/>
<sequence length="150" mass="16961">MGNITSNDIQKLINKMSKSLSYSSVKKIIELLRPCFKHAVLVGVIHKNPCDAVILPRQNSMAVKTKKIDILTDKEVSVIKDITNDVICKKSRKHKHAPVFVLILNTGLRCEEVLALEFSDIDFDKKVLHVSKSVSIIKNRDENDVKIKLK</sequence>
<organism evidence="6 7">
    <name type="scientific">Anaerocolumna sedimenticola</name>
    <dbReference type="NCBI Taxonomy" id="2696063"/>
    <lineage>
        <taxon>Bacteria</taxon>
        <taxon>Bacillati</taxon>
        <taxon>Bacillota</taxon>
        <taxon>Clostridia</taxon>
        <taxon>Lachnospirales</taxon>
        <taxon>Lachnospiraceae</taxon>
        <taxon>Anaerocolumna</taxon>
    </lineage>
</organism>
<dbReference type="GO" id="GO:0015074">
    <property type="term" value="P:DNA integration"/>
    <property type="evidence" value="ECO:0007669"/>
    <property type="project" value="UniProtKB-KW"/>
</dbReference>
<evidence type="ECO:0000313" key="6">
    <source>
        <dbReference type="EMBL" id="QHQ61996.1"/>
    </source>
</evidence>
<evidence type="ECO:0000256" key="4">
    <source>
        <dbReference type="ARBA" id="ARBA00023172"/>
    </source>
</evidence>
<dbReference type="InterPro" id="IPR010998">
    <property type="entry name" value="Integrase_recombinase_N"/>
</dbReference>